<keyword evidence="3 4" id="KW-0418">Kinase</keyword>
<dbReference type="InterPro" id="IPR018485">
    <property type="entry name" value="FGGY_C"/>
</dbReference>
<feature type="domain" description="Carbohydrate kinase FGGY N-terminal" evidence="5">
    <location>
        <begin position="10"/>
        <end position="251"/>
    </location>
</feature>
<evidence type="ECO:0000256" key="2">
    <source>
        <dbReference type="ARBA" id="ARBA00022679"/>
    </source>
</evidence>
<proteinExistence type="inferred from homology"/>
<dbReference type="PIRSF" id="PIRSF000538">
    <property type="entry name" value="GlpK"/>
    <property type="match status" value="1"/>
</dbReference>
<dbReference type="PROSITE" id="PS00445">
    <property type="entry name" value="FGGY_KINASES_2"/>
    <property type="match status" value="1"/>
</dbReference>
<organism evidence="7 8">
    <name type="scientific">Mycolicibacterium komossense</name>
    <dbReference type="NCBI Taxonomy" id="1779"/>
    <lineage>
        <taxon>Bacteria</taxon>
        <taxon>Bacillati</taxon>
        <taxon>Actinomycetota</taxon>
        <taxon>Actinomycetes</taxon>
        <taxon>Mycobacteriales</taxon>
        <taxon>Mycobacteriaceae</taxon>
        <taxon>Mycolicibacterium</taxon>
    </lineage>
</organism>
<dbReference type="Pfam" id="PF02782">
    <property type="entry name" value="FGGY_C"/>
    <property type="match status" value="1"/>
</dbReference>
<dbReference type="InterPro" id="IPR050406">
    <property type="entry name" value="FGGY_Carb_Kinase"/>
</dbReference>
<dbReference type="SUPFAM" id="SSF53067">
    <property type="entry name" value="Actin-like ATPase domain"/>
    <property type="match status" value="2"/>
</dbReference>
<dbReference type="InterPro" id="IPR043129">
    <property type="entry name" value="ATPase_NBD"/>
</dbReference>
<comment type="caution">
    <text evidence="7">The sequence shown here is derived from an EMBL/GenBank/DDBJ whole genome shotgun (WGS) entry which is preliminary data.</text>
</comment>
<evidence type="ECO:0000259" key="6">
    <source>
        <dbReference type="Pfam" id="PF02782"/>
    </source>
</evidence>
<keyword evidence="8" id="KW-1185">Reference proteome</keyword>
<gene>
    <name evidence="7" type="ORF">H7J73_03700</name>
</gene>
<evidence type="ECO:0000313" key="8">
    <source>
        <dbReference type="Proteomes" id="UP001526201"/>
    </source>
</evidence>
<dbReference type="CDD" id="cd07808">
    <property type="entry name" value="ASKHA_NBD_FGGY_EcXK-like"/>
    <property type="match status" value="1"/>
</dbReference>
<comment type="similarity">
    <text evidence="1 4">Belongs to the FGGY kinase family.</text>
</comment>
<dbReference type="InterPro" id="IPR018483">
    <property type="entry name" value="Carb_kinase_FGGY_CS"/>
</dbReference>
<evidence type="ECO:0000256" key="3">
    <source>
        <dbReference type="ARBA" id="ARBA00022777"/>
    </source>
</evidence>
<feature type="domain" description="Carbohydrate kinase FGGY C-terminal" evidence="6">
    <location>
        <begin position="261"/>
        <end position="448"/>
    </location>
</feature>
<dbReference type="InterPro" id="IPR018484">
    <property type="entry name" value="FGGY_N"/>
</dbReference>
<keyword evidence="2 4" id="KW-0808">Transferase</keyword>
<protein>
    <recommendedName>
        <fullName evidence="9">Xylulose kinase</fullName>
    </recommendedName>
</protein>
<dbReference type="Proteomes" id="UP001526201">
    <property type="component" value="Unassembled WGS sequence"/>
</dbReference>
<evidence type="ECO:0000256" key="4">
    <source>
        <dbReference type="RuleBase" id="RU003733"/>
    </source>
</evidence>
<dbReference type="PANTHER" id="PTHR43095">
    <property type="entry name" value="SUGAR KINASE"/>
    <property type="match status" value="1"/>
</dbReference>
<dbReference type="InterPro" id="IPR000577">
    <property type="entry name" value="Carb_kinase_FGGY"/>
</dbReference>
<evidence type="ECO:0000313" key="7">
    <source>
        <dbReference type="EMBL" id="MCV7225139.1"/>
    </source>
</evidence>
<dbReference type="EMBL" id="JACKTY010000012">
    <property type="protein sequence ID" value="MCV7225139.1"/>
    <property type="molecule type" value="Genomic_DNA"/>
</dbReference>
<accession>A0ABT3C6R3</accession>
<name>A0ABT3C6R3_9MYCO</name>
<dbReference type="Pfam" id="PF00370">
    <property type="entry name" value="FGGY_N"/>
    <property type="match status" value="1"/>
</dbReference>
<dbReference type="RefSeq" id="WP_264065893.1">
    <property type="nucleotide sequence ID" value="NZ_JACKTY010000012.1"/>
</dbReference>
<reference evidence="7 8" key="1">
    <citation type="journal article" date="2022" name="BMC Genomics">
        <title>Comparative genome analysis of mycobacteria focusing on tRNA and non-coding RNA.</title>
        <authorList>
            <person name="Behra P.R.K."/>
            <person name="Pettersson B.M.F."/>
            <person name="Ramesh M."/>
            <person name="Das S."/>
            <person name="Dasgupta S."/>
            <person name="Kirsebom L.A."/>
        </authorList>
    </citation>
    <scope>NUCLEOTIDE SEQUENCE [LARGE SCALE GENOMIC DNA]</scope>
    <source>
        <strain evidence="7 8">DSM 44078</strain>
    </source>
</reference>
<evidence type="ECO:0000256" key="1">
    <source>
        <dbReference type="ARBA" id="ARBA00009156"/>
    </source>
</evidence>
<evidence type="ECO:0000259" key="5">
    <source>
        <dbReference type="Pfam" id="PF00370"/>
    </source>
</evidence>
<dbReference type="Gene3D" id="3.30.420.40">
    <property type="match status" value="2"/>
</dbReference>
<evidence type="ECO:0008006" key="9">
    <source>
        <dbReference type="Google" id="ProtNLM"/>
    </source>
</evidence>
<sequence>MSETDSETLLLGIDVGTTGTKAMLISSDGHVLGEGYCGYSLSRPAALVVEQDADEWWQAVVQSVRMCLSGNDNGRVRALSISAQGGSLLAIDSDDVPIAPARSWLDRRATAQVDRIVERFGATEFFQRTGWRVFGAYNCVQLLDMRENEPELFTRASAFLGTADFINLRLTGRRCADMNAAGITQLTNVLAGSWDSEILAFVGIEEARMPQLLRPGSILGTLTADAAAALGLGADVEVIAGGHDQYCAALGAGVVESGDVLVSTGTAWVVLGITATPIPDPAQNFGFGPHVTPDVWGEFGSLRNGGNCLDWARTVCSGRAGLDDYADVEQLVAEVAPGSQGLRFFPHFDGTSVPTWNDQAKGTMVGLELRHGAGEIYRAVMEGVCFELRRLLEAYESFGPTISRIRLLGGAANSAVWTRIIADVLGRPVEALNIAHSACLGAAMLAGVGSSARVWTDIEHACATVVPAARLVTPAADCDSYESMFTDYCRLADTVIHLYDDARGSVR</sequence>